<feature type="compositionally biased region" description="Basic and acidic residues" evidence="1">
    <location>
        <begin position="27"/>
        <end position="44"/>
    </location>
</feature>
<name>A0AA40KM62_9HYME</name>
<keyword evidence="3" id="KW-1185">Reference proteome</keyword>
<dbReference type="EMBL" id="JAHYIQ010000016">
    <property type="protein sequence ID" value="KAK1125354.1"/>
    <property type="molecule type" value="Genomic_DNA"/>
</dbReference>
<protein>
    <submittedName>
        <fullName evidence="2">Uncharacterized protein</fullName>
    </submittedName>
</protein>
<dbReference type="Proteomes" id="UP001177670">
    <property type="component" value="Unassembled WGS sequence"/>
</dbReference>
<comment type="caution">
    <text evidence="2">The sequence shown here is derived from an EMBL/GenBank/DDBJ whole genome shotgun (WGS) entry which is preliminary data.</text>
</comment>
<accession>A0AA40KM62</accession>
<proteinExistence type="predicted"/>
<evidence type="ECO:0000313" key="2">
    <source>
        <dbReference type="EMBL" id="KAK1125354.1"/>
    </source>
</evidence>
<feature type="compositionally biased region" description="Basic and acidic residues" evidence="1">
    <location>
        <begin position="53"/>
        <end position="68"/>
    </location>
</feature>
<sequence>MDEYSTPNTGSPSSNPWTLDTTPGLKDNNKSVKPREVLDAKEEMFVTSSPPLDARKSWADDRTHGVST</sequence>
<organism evidence="2 3">
    <name type="scientific">Melipona bicolor</name>
    <dbReference type="NCBI Taxonomy" id="60889"/>
    <lineage>
        <taxon>Eukaryota</taxon>
        <taxon>Metazoa</taxon>
        <taxon>Ecdysozoa</taxon>
        <taxon>Arthropoda</taxon>
        <taxon>Hexapoda</taxon>
        <taxon>Insecta</taxon>
        <taxon>Pterygota</taxon>
        <taxon>Neoptera</taxon>
        <taxon>Endopterygota</taxon>
        <taxon>Hymenoptera</taxon>
        <taxon>Apocrita</taxon>
        <taxon>Aculeata</taxon>
        <taxon>Apoidea</taxon>
        <taxon>Anthophila</taxon>
        <taxon>Apidae</taxon>
        <taxon>Melipona</taxon>
    </lineage>
</organism>
<feature type="compositionally biased region" description="Low complexity" evidence="1">
    <location>
        <begin position="1"/>
        <end position="16"/>
    </location>
</feature>
<reference evidence="2" key="1">
    <citation type="submission" date="2021-10" db="EMBL/GenBank/DDBJ databases">
        <title>Melipona bicolor Genome sequencing and assembly.</title>
        <authorList>
            <person name="Araujo N.S."/>
            <person name="Arias M.C."/>
        </authorList>
    </citation>
    <scope>NUCLEOTIDE SEQUENCE</scope>
    <source>
        <strain evidence="2">USP_2M_L1-L4_2017</strain>
        <tissue evidence="2">Whole body</tissue>
    </source>
</reference>
<dbReference type="AlphaFoldDB" id="A0AA40KM62"/>
<feature type="region of interest" description="Disordered" evidence="1">
    <location>
        <begin position="1"/>
        <end position="68"/>
    </location>
</feature>
<evidence type="ECO:0000313" key="3">
    <source>
        <dbReference type="Proteomes" id="UP001177670"/>
    </source>
</evidence>
<evidence type="ECO:0000256" key="1">
    <source>
        <dbReference type="SAM" id="MobiDB-lite"/>
    </source>
</evidence>
<gene>
    <name evidence="2" type="ORF">K0M31_005724</name>
</gene>